<accession>A0A9Q0MZY6</accession>
<dbReference type="InterPro" id="IPR008037">
    <property type="entry name" value="Pacifastin_dom"/>
</dbReference>
<keyword evidence="8" id="KW-0732">Signal</keyword>
<dbReference type="InterPro" id="IPR036201">
    <property type="entry name" value="Pacifastin_dom_sf"/>
</dbReference>
<comment type="subcellular location">
    <subcellularLocation>
        <location evidence="1">Secreted</location>
    </subcellularLocation>
</comment>
<feature type="signal peptide" evidence="8">
    <location>
        <begin position="1"/>
        <end position="22"/>
    </location>
</feature>
<sequence length="96" mass="10571">MRTVNAIMLTIIALALFSYCDGARKKRSADAYVPVHSIESANILRSKRSESEVDTNLDSNGRCLEARKWMQDCNSCYCEAGSAAVCTLMLCGENMP</sequence>
<protein>
    <recommendedName>
        <fullName evidence="9">Pacifastin domain-containing protein</fullName>
    </recommendedName>
</protein>
<evidence type="ECO:0000256" key="1">
    <source>
        <dbReference type="ARBA" id="ARBA00004613"/>
    </source>
</evidence>
<reference evidence="10" key="1">
    <citation type="submission" date="2022-07" db="EMBL/GenBank/DDBJ databases">
        <authorList>
            <person name="Trinca V."/>
            <person name="Uliana J.V.C."/>
            <person name="Torres T.T."/>
            <person name="Ward R.J."/>
            <person name="Monesi N."/>
        </authorList>
    </citation>
    <scope>NUCLEOTIDE SEQUENCE</scope>
    <source>
        <strain evidence="10">HSMRA1968</strain>
        <tissue evidence="10">Whole embryos</tissue>
    </source>
</reference>
<keyword evidence="3 7" id="KW-0646">Protease inhibitor</keyword>
<evidence type="ECO:0000256" key="7">
    <source>
        <dbReference type="PROSITE-ProRule" id="PRU00776"/>
    </source>
</evidence>
<dbReference type="Pfam" id="PF05375">
    <property type="entry name" value="Pacifastin_I"/>
    <property type="match status" value="1"/>
</dbReference>
<keyword evidence="2" id="KW-0964">Secreted</keyword>
<feature type="disulfide bond" evidence="7">
    <location>
        <begin position="76"/>
        <end position="86"/>
    </location>
</feature>
<gene>
    <name evidence="10" type="ORF">Bhyg_05993</name>
</gene>
<dbReference type="OrthoDB" id="10026631at2759"/>
<dbReference type="SUPFAM" id="SSF57283">
    <property type="entry name" value="PMP inhibitors"/>
    <property type="match status" value="1"/>
</dbReference>
<dbReference type="GO" id="GO:0005576">
    <property type="term" value="C:extracellular region"/>
    <property type="evidence" value="ECO:0007669"/>
    <property type="project" value="UniProtKB-SubCell"/>
</dbReference>
<evidence type="ECO:0000256" key="6">
    <source>
        <dbReference type="ARBA" id="ARBA00029459"/>
    </source>
</evidence>
<dbReference type="EMBL" id="WJQU01000002">
    <property type="protein sequence ID" value="KAJ6641060.1"/>
    <property type="molecule type" value="Genomic_DNA"/>
</dbReference>
<feature type="disulfide bond" evidence="7">
    <location>
        <begin position="73"/>
        <end position="91"/>
    </location>
</feature>
<evidence type="ECO:0000256" key="5">
    <source>
        <dbReference type="ARBA" id="ARBA00023157"/>
    </source>
</evidence>
<evidence type="ECO:0000256" key="3">
    <source>
        <dbReference type="ARBA" id="ARBA00022690"/>
    </source>
</evidence>
<evidence type="ECO:0000259" key="9">
    <source>
        <dbReference type="PROSITE" id="PS51446"/>
    </source>
</evidence>
<dbReference type="Proteomes" id="UP001151699">
    <property type="component" value="Chromosome B"/>
</dbReference>
<evidence type="ECO:0000313" key="11">
    <source>
        <dbReference type="Proteomes" id="UP001151699"/>
    </source>
</evidence>
<evidence type="ECO:0000256" key="4">
    <source>
        <dbReference type="ARBA" id="ARBA00022900"/>
    </source>
</evidence>
<comment type="caution">
    <text evidence="10">The sequence shown here is derived from an EMBL/GenBank/DDBJ whole genome shotgun (WGS) entry which is preliminary data.</text>
</comment>
<dbReference type="PROSITE" id="PS51446">
    <property type="entry name" value="PACIFASTIN"/>
    <property type="match status" value="1"/>
</dbReference>
<feature type="domain" description="Pacifastin" evidence="9">
    <location>
        <begin position="60"/>
        <end position="94"/>
    </location>
</feature>
<dbReference type="GO" id="GO:0004867">
    <property type="term" value="F:serine-type endopeptidase inhibitor activity"/>
    <property type="evidence" value="ECO:0007669"/>
    <property type="project" value="UniProtKB-UniRule"/>
</dbReference>
<dbReference type="AlphaFoldDB" id="A0A9Q0MZY6"/>
<evidence type="ECO:0000256" key="8">
    <source>
        <dbReference type="SAM" id="SignalP"/>
    </source>
</evidence>
<keyword evidence="4 7" id="KW-0722">Serine protease inhibitor</keyword>
<comment type="similarity">
    <text evidence="6 7">Belongs to the protease inhibitor I19 family.</text>
</comment>
<organism evidence="10 11">
    <name type="scientific">Pseudolycoriella hygida</name>
    <dbReference type="NCBI Taxonomy" id="35572"/>
    <lineage>
        <taxon>Eukaryota</taxon>
        <taxon>Metazoa</taxon>
        <taxon>Ecdysozoa</taxon>
        <taxon>Arthropoda</taxon>
        <taxon>Hexapoda</taxon>
        <taxon>Insecta</taxon>
        <taxon>Pterygota</taxon>
        <taxon>Neoptera</taxon>
        <taxon>Endopterygota</taxon>
        <taxon>Diptera</taxon>
        <taxon>Nematocera</taxon>
        <taxon>Sciaroidea</taxon>
        <taxon>Sciaridae</taxon>
        <taxon>Pseudolycoriella</taxon>
    </lineage>
</organism>
<evidence type="ECO:0000256" key="2">
    <source>
        <dbReference type="ARBA" id="ARBA00022525"/>
    </source>
</evidence>
<feature type="disulfide bond" evidence="7">
    <location>
        <begin position="63"/>
        <end position="78"/>
    </location>
</feature>
<keyword evidence="11" id="KW-1185">Reference proteome</keyword>
<evidence type="ECO:0000313" key="10">
    <source>
        <dbReference type="EMBL" id="KAJ6641060.1"/>
    </source>
</evidence>
<proteinExistence type="inferred from homology"/>
<keyword evidence="5 7" id="KW-1015">Disulfide bond</keyword>
<name>A0A9Q0MZY6_9DIPT</name>
<comment type="caution">
    <text evidence="7">Lacks conserved residue(s) required for the propagation of feature annotation.</text>
</comment>
<feature type="chain" id="PRO_5040430068" description="Pacifastin domain-containing protein" evidence="8">
    <location>
        <begin position="23"/>
        <end position="96"/>
    </location>
</feature>